<dbReference type="InterPro" id="IPR000297">
    <property type="entry name" value="PPIase_PpiC"/>
</dbReference>
<dbReference type="RefSeq" id="WP_377123754.1">
    <property type="nucleotide sequence ID" value="NZ_JBHRSD010000015.1"/>
</dbReference>
<evidence type="ECO:0000259" key="6">
    <source>
        <dbReference type="PROSITE" id="PS50198"/>
    </source>
</evidence>
<dbReference type="PROSITE" id="PS01096">
    <property type="entry name" value="PPIC_PPIASE_1"/>
    <property type="match status" value="1"/>
</dbReference>
<dbReference type="InterPro" id="IPR027304">
    <property type="entry name" value="Trigger_fact/SurA_dom_sf"/>
</dbReference>
<evidence type="ECO:0000256" key="3">
    <source>
        <dbReference type="ARBA" id="ARBA00013194"/>
    </source>
</evidence>
<dbReference type="Pfam" id="PF13616">
    <property type="entry name" value="Rotamase_3"/>
    <property type="match status" value="1"/>
</dbReference>
<dbReference type="InterPro" id="IPR050245">
    <property type="entry name" value="PrsA_foldase"/>
</dbReference>
<keyword evidence="5 7" id="KW-0413">Isomerase</keyword>
<dbReference type="PANTHER" id="PTHR47245">
    <property type="entry name" value="PEPTIDYLPROLYL ISOMERASE"/>
    <property type="match status" value="1"/>
</dbReference>
<protein>
    <recommendedName>
        <fullName evidence="3">peptidylprolyl isomerase</fullName>
        <ecNumber evidence="3">5.2.1.8</ecNumber>
    </recommendedName>
</protein>
<evidence type="ECO:0000256" key="2">
    <source>
        <dbReference type="ARBA" id="ARBA00007656"/>
    </source>
</evidence>
<dbReference type="Gene3D" id="3.10.50.40">
    <property type="match status" value="1"/>
</dbReference>
<keyword evidence="8" id="KW-1185">Reference proteome</keyword>
<keyword evidence="4 5" id="KW-0697">Rotamase</keyword>
<evidence type="ECO:0000313" key="8">
    <source>
        <dbReference type="Proteomes" id="UP001595453"/>
    </source>
</evidence>
<dbReference type="InterPro" id="IPR023058">
    <property type="entry name" value="PPIase_PpiC_CS"/>
</dbReference>
<organism evidence="7 8">
    <name type="scientific">Pseudoalteromonas fenneropenaei</name>
    <dbReference type="NCBI Taxonomy" id="1737459"/>
    <lineage>
        <taxon>Bacteria</taxon>
        <taxon>Pseudomonadati</taxon>
        <taxon>Pseudomonadota</taxon>
        <taxon>Gammaproteobacteria</taxon>
        <taxon>Alteromonadales</taxon>
        <taxon>Pseudoalteromonadaceae</taxon>
        <taxon>Pseudoalteromonas</taxon>
    </lineage>
</organism>
<dbReference type="EC" id="5.2.1.8" evidence="3"/>
<comment type="caution">
    <text evidence="7">The sequence shown here is derived from an EMBL/GenBank/DDBJ whole genome shotgun (WGS) entry which is preliminary data.</text>
</comment>
<dbReference type="SUPFAM" id="SSF54534">
    <property type="entry name" value="FKBP-like"/>
    <property type="match status" value="1"/>
</dbReference>
<sequence>MITVNQSTISEAQILQEMQYHPAKDHRSAMIDAAESLIIGELFNQRAQELGLSLSDTDITLQSEEQKQNSLLNRLIETEVSIPTASDQECELYYSQNLHKFCTSPLIAARHILIPAPVEDESARANALETAELILNSLNQGESFSELAAQYSKCDSAKLGGQLGQLSKGQTVAEFERQVFSAAEGLIPHVVESRFGFHIVYVDFKQPGNQLPFSAVKTRIQDYLNKKVERKAIAQYIEQLIANADIEGFDFNVSSSPLVQ</sequence>
<dbReference type="Proteomes" id="UP001595453">
    <property type="component" value="Unassembled WGS sequence"/>
</dbReference>
<proteinExistence type="inferred from homology"/>
<dbReference type="PROSITE" id="PS50198">
    <property type="entry name" value="PPIC_PPIASE_2"/>
    <property type="match status" value="1"/>
</dbReference>
<reference evidence="8" key="1">
    <citation type="journal article" date="2019" name="Int. J. Syst. Evol. Microbiol.">
        <title>The Global Catalogue of Microorganisms (GCM) 10K type strain sequencing project: providing services to taxonomists for standard genome sequencing and annotation.</title>
        <authorList>
            <consortium name="The Broad Institute Genomics Platform"/>
            <consortium name="The Broad Institute Genome Sequencing Center for Infectious Disease"/>
            <person name="Wu L."/>
            <person name="Ma J."/>
        </authorList>
    </citation>
    <scope>NUCLEOTIDE SEQUENCE [LARGE SCALE GENOMIC DNA]</scope>
    <source>
        <strain evidence="8">KCTC 42730</strain>
    </source>
</reference>
<gene>
    <name evidence="7" type="ORF">ACFOEE_10000</name>
</gene>
<evidence type="ECO:0000313" key="7">
    <source>
        <dbReference type="EMBL" id="MFC3032851.1"/>
    </source>
</evidence>
<evidence type="ECO:0000256" key="5">
    <source>
        <dbReference type="PROSITE-ProRule" id="PRU00278"/>
    </source>
</evidence>
<accession>A0ABV7CJZ6</accession>
<comment type="catalytic activity">
    <reaction evidence="1">
        <text>[protein]-peptidylproline (omega=180) = [protein]-peptidylproline (omega=0)</text>
        <dbReference type="Rhea" id="RHEA:16237"/>
        <dbReference type="Rhea" id="RHEA-COMP:10747"/>
        <dbReference type="Rhea" id="RHEA-COMP:10748"/>
        <dbReference type="ChEBI" id="CHEBI:83833"/>
        <dbReference type="ChEBI" id="CHEBI:83834"/>
        <dbReference type="EC" id="5.2.1.8"/>
    </reaction>
</comment>
<dbReference type="GO" id="GO:0016853">
    <property type="term" value="F:isomerase activity"/>
    <property type="evidence" value="ECO:0007669"/>
    <property type="project" value="UniProtKB-KW"/>
</dbReference>
<evidence type="ECO:0000256" key="4">
    <source>
        <dbReference type="ARBA" id="ARBA00023110"/>
    </source>
</evidence>
<evidence type="ECO:0000256" key="1">
    <source>
        <dbReference type="ARBA" id="ARBA00000971"/>
    </source>
</evidence>
<comment type="similarity">
    <text evidence="2">Belongs to the PpiC/parvulin rotamase family.</text>
</comment>
<dbReference type="EMBL" id="JBHRSD010000015">
    <property type="protein sequence ID" value="MFC3032851.1"/>
    <property type="molecule type" value="Genomic_DNA"/>
</dbReference>
<feature type="domain" description="PpiC" evidence="6">
    <location>
        <begin position="104"/>
        <end position="204"/>
    </location>
</feature>
<dbReference type="InterPro" id="IPR046357">
    <property type="entry name" value="PPIase_dom_sf"/>
</dbReference>
<dbReference type="SUPFAM" id="SSF109998">
    <property type="entry name" value="Triger factor/SurA peptide-binding domain-like"/>
    <property type="match status" value="1"/>
</dbReference>
<name>A0ABV7CJZ6_9GAMM</name>
<dbReference type="PANTHER" id="PTHR47245:SF2">
    <property type="entry name" value="PEPTIDYL-PROLYL CIS-TRANS ISOMERASE HP_0175-RELATED"/>
    <property type="match status" value="1"/>
</dbReference>